<reference evidence="1 2" key="1">
    <citation type="journal article" date="2016" name="Mol. Biol. Evol.">
        <title>Comparative Genomics of Early-Diverging Mushroom-Forming Fungi Provides Insights into the Origins of Lignocellulose Decay Capabilities.</title>
        <authorList>
            <person name="Nagy L.G."/>
            <person name="Riley R."/>
            <person name="Tritt A."/>
            <person name="Adam C."/>
            <person name="Daum C."/>
            <person name="Floudas D."/>
            <person name="Sun H."/>
            <person name="Yadav J.S."/>
            <person name="Pangilinan J."/>
            <person name="Larsson K.H."/>
            <person name="Matsuura K."/>
            <person name="Barry K."/>
            <person name="Labutti K."/>
            <person name="Kuo R."/>
            <person name="Ohm R.A."/>
            <person name="Bhattacharya S.S."/>
            <person name="Shirouzu T."/>
            <person name="Yoshinaga Y."/>
            <person name="Martin F.M."/>
            <person name="Grigoriev I.V."/>
            <person name="Hibbett D.S."/>
        </authorList>
    </citation>
    <scope>NUCLEOTIDE SEQUENCE [LARGE SCALE GENOMIC DNA]</scope>
    <source>
        <strain evidence="1 2">L-15889</strain>
    </source>
</reference>
<evidence type="ECO:0000313" key="1">
    <source>
        <dbReference type="EMBL" id="KZT71907.1"/>
    </source>
</evidence>
<dbReference type="EMBL" id="KV429043">
    <property type="protein sequence ID" value="KZT71907.1"/>
    <property type="molecule type" value="Genomic_DNA"/>
</dbReference>
<proteinExistence type="predicted"/>
<organism evidence="1 2">
    <name type="scientific">Daedalea quercina L-15889</name>
    <dbReference type="NCBI Taxonomy" id="1314783"/>
    <lineage>
        <taxon>Eukaryota</taxon>
        <taxon>Fungi</taxon>
        <taxon>Dikarya</taxon>
        <taxon>Basidiomycota</taxon>
        <taxon>Agaricomycotina</taxon>
        <taxon>Agaricomycetes</taxon>
        <taxon>Polyporales</taxon>
        <taxon>Fomitopsis</taxon>
    </lineage>
</organism>
<dbReference type="Proteomes" id="UP000076727">
    <property type="component" value="Unassembled WGS sequence"/>
</dbReference>
<accession>A0A165SFJ1</accession>
<keyword evidence="2" id="KW-1185">Reference proteome</keyword>
<gene>
    <name evidence="1" type="ORF">DAEQUDRAFT_723522</name>
</gene>
<dbReference type="OrthoDB" id="2802249at2759"/>
<dbReference type="AlphaFoldDB" id="A0A165SFJ1"/>
<protein>
    <recommendedName>
        <fullName evidence="3">F-box domain-containing protein</fullName>
    </recommendedName>
</protein>
<sequence length="173" mass="19062">MATVLAVTCKTVYAWVIPVLYSTVVLTTESQIITFEDTLRASSKIVHHSGHPTEHPLDSYIRCLWVGPNRCRLGRTWRNLKDMESSDSDGATGGASGAQAPGPDVWAYFEDTLTSCATLRALSIVDYPDVILPSIIRHCPTSLESISIYPSYTLHLDLPDISHLTSLHDITFS</sequence>
<evidence type="ECO:0008006" key="3">
    <source>
        <dbReference type="Google" id="ProtNLM"/>
    </source>
</evidence>
<name>A0A165SFJ1_9APHY</name>
<evidence type="ECO:0000313" key="2">
    <source>
        <dbReference type="Proteomes" id="UP000076727"/>
    </source>
</evidence>